<dbReference type="EMBL" id="VPFL01000010">
    <property type="protein sequence ID" value="TXF11826.1"/>
    <property type="molecule type" value="Genomic_DNA"/>
</dbReference>
<evidence type="ECO:0000256" key="5">
    <source>
        <dbReference type="ARBA" id="ARBA00024934"/>
    </source>
</evidence>
<accession>A0A5C7EHT9</accession>
<evidence type="ECO:0000259" key="7">
    <source>
        <dbReference type="Pfam" id="PF00460"/>
    </source>
</evidence>
<keyword evidence="8" id="KW-0966">Cell projection</keyword>
<dbReference type="PANTHER" id="PTHR30435">
    <property type="entry name" value="FLAGELLAR PROTEIN"/>
    <property type="match status" value="1"/>
</dbReference>
<dbReference type="InterPro" id="IPR019776">
    <property type="entry name" value="Flagellar_basal_body_rod_CS"/>
</dbReference>
<evidence type="ECO:0000256" key="1">
    <source>
        <dbReference type="ARBA" id="ARBA00004117"/>
    </source>
</evidence>
<keyword evidence="4 6" id="KW-0975">Bacterial flagellum</keyword>
<dbReference type="InParanoid" id="A0A5C7EHT9"/>
<dbReference type="GO" id="GO:0030694">
    <property type="term" value="C:bacterial-type flagellum basal body, rod"/>
    <property type="evidence" value="ECO:0007669"/>
    <property type="project" value="InterPro"/>
</dbReference>
<evidence type="ECO:0000256" key="4">
    <source>
        <dbReference type="ARBA" id="ARBA00023143"/>
    </source>
</evidence>
<keyword evidence="9" id="KW-1185">Reference proteome</keyword>
<protein>
    <recommendedName>
        <fullName evidence="3 6">Flagellar basal body rod protein FlgB</fullName>
    </recommendedName>
</protein>
<comment type="function">
    <text evidence="5 6">Structural component of flagellum, the bacterial motility apparatus. Part of the rod structure of flagellar basal body.</text>
</comment>
<dbReference type="PANTHER" id="PTHR30435:SF12">
    <property type="entry name" value="FLAGELLAR BASAL BODY ROD PROTEIN FLGB"/>
    <property type="match status" value="1"/>
</dbReference>
<dbReference type="Pfam" id="PF00460">
    <property type="entry name" value="Flg_bb_rod"/>
    <property type="match status" value="1"/>
</dbReference>
<evidence type="ECO:0000313" key="9">
    <source>
        <dbReference type="Proteomes" id="UP000321201"/>
    </source>
</evidence>
<comment type="subunit">
    <text evidence="6">The basal body constitutes a major portion of the flagellar organelle and consists of a number of rings mounted on a central rod.</text>
</comment>
<dbReference type="GO" id="GO:0071978">
    <property type="term" value="P:bacterial-type flagellum-dependent swarming motility"/>
    <property type="evidence" value="ECO:0007669"/>
    <property type="project" value="TreeGrafter"/>
</dbReference>
<comment type="caution">
    <text evidence="8">The sequence shown here is derived from an EMBL/GenBank/DDBJ whole genome shotgun (WGS) entry which is preliminary data.</text>
</comment>
<evidence type="ECO:0000313" key="8">
    <source>
        <dbReference type="EMBL" id="TXF11826.1"/>
    </source>
</evidence>
<dbReference type="AlphaFoldDB" id="A0A5C7EHT9"/>
<dbReference type="InterPro" id="IPR001444">
    <property type="entry name" value="Flag_bb_rod_N"/>
</dbReference>
<proteinExistence type="inferred from homology"/>
<evidence type="ECO:0000256" key="2">
    <source>
        <dbReference type="ARBA" id="ARBA00009677"/>
    </source>
</evidence>
<reference evidence="8 9" key="1">
    <citation type="submission" date="2019-08" db="EMBL/GenBank/DDBJ databases">
        <title>Pelomicrobium methylotrophicum gen. nov., sp. nov. a moderately thermophilic, facultatively anaerobic, lithoautotrophic and methylotrophic bacterium isolated from a terrestrial mud volcano.</title>
        <authorList>
            <person name="Slobodkina G.B."/>
            <person name="Merkel A.Y."/>
            <person name="Slobodkin A.I."/>
        </authorList>
    </citation>
    <scope>NUCLEOTIDE SEQUENCE [LARGE SCALE GENOMIC DNA]</scope>
    <source>
        <strain evidence="8 9">SM250</strain>
    </source>
</reference>
<dbReference type="NCBIfam" id="TIGR01396">
    <property type="entry name" value="FlgB"/>
    <property type="match status" value="1"/>
</dbReference>
<keyword evidence="8" id="KW-0969">Cilium</keyword>
<comment type="similarity">
    <text evidence="2 6">Belongs to the flagella basal body rod proteins family.</text>
</comment>
<evidence type="ECO:0000256" key="6">
    <source>
        <dbReference type="PIRNR" id="PIRNR002889"/>
    </source>
</evidence>
<dbReference type="InterPro" id="IPR006300">
    <property type="entry name" value="FlgB"/>
</dbReference>
<comment type="subcellular location">
    <subcellularLocation>
        <location evidence="1 6">Bacterial flagellum basal body</location>
    </subcellularLocation>
</comment>
<dbReference type="PROSITE" id="PS00588">
    <property type="entry name" value="FLAGELLA_BB_ROD"/>
    <property type="match status" value="1"/>
</dbReference>
<dbReference type="RefSeq" id="WP_147799789.1">
    <property type="nucleotide sequence ID" value="NZ_VPFL01000010.1"/>
</dbReference>
<name>A0A5C7EHT9_9PROT</name>
<organism evidence="8 9">
    <name type="scientific">Pelomicrobium methylotrophicum</name>
    <dbReference type="NCBI Taxonomy" id="2602750"/>
    <lineage>
        <taxon>Bacteria</taxon>
        <taxon>Pseudomonadati</taxon>
        <taxon>Pseudomonadota</taxon>
        <taxon>Hydrogenophilia</taxon>
        <taxon>Hydrogenophilia incertae sedis</taxon>
        <taxon>Pelomicrobium</taxon>
    </lineage>
</organism>
<gene>
    <name evidence="8" type="primary">flgB</name>
    <name evidence="8" type="ORF">FR698_08580</name>
</gene>
<dbReference type="Proteomes" id="UP000321201">
    <property type="component" value="Unassembled WGS sequence"/>
</dbReference>
<evidence type="ECO:0000256" key="3">
    <source>
        <dbReference type="ARBA" id="ARBA00014376"/>
    </source>
</evidence>
<keyword evidence="8" id="KW-0282">Flagellum</keyword>
<dbReference type="OrthoDB" id="9788334at2"/>
<feature type="domain" description="Flagellar basal body rod protein N-terminal" evidence="7">
    <location>
        <begin position="9"/>
        <end position="39"/>
    </location>
</feature>
<dbReference type="FunCoup" id="A0A5C7EHT9">
    <property type="interactions" value="65"/>
</dbReference>
<sequence length="130" mass="14096">MVNKLDALLSVHEQALALRLKRQELIASNIANADTPHYKARDLDFAQALARATGQTAEMIRTSARHLTASSGADGTPKVLYRVPLQPSLDGNTVEMDVERAHFADNAVRAEASIRFISSKIKAMLAVITG</sequence>
<dbReference type="PIRSF" id="PIRSF002889">
    <property type="entry name" value="Rod_FlgB"/>
    <property type="match status" value="1"/>
</dbReference>